<dbReference type="Pfam" id="PF04606">
    <property type="entry name" value="Ogr_Delta"/>
    <property type="match status" value="1"/>
</dbReference>
<gene>
    <name evidence="2" type="ORF">ACCI49_07850</name>
</gene>
<proteinExistence type="predicted"/>
<evidence type="ECO:0000259" key="1">
    <source>
        <dbReference type="Pfam" id="PF04606"/>
    </source>
</evidence>
<feature type="domain" description="Zinc finger Ogr/Delta-type" evidence="1">
    <location>
        <begin position="16"/>
        <end position="62"/>
    </location>
</feature>
<name>A0ABV4NYM1_9GAMM</name>
<evidence type="ECO:0000313" key="3">
    <source>
        <dbReference type="Proteomes" id="UP001569428"/>
    </source>
</evidence>
<comment type="caution">
    <text evidence="2">The sequence shown here is derived from an EMBL/GenBank/DDBJ whole genome shotgun (WGS) entry which is preliminary data.</text>
</comment>
<organism evidence="2 3">
    <name type="scientific">Microbulbifer epialgicus</name>
    <dbReference type="NCBI Taxonomy" id="393907"/>
    <lineage>
        <taxon>Bacteria</taxon>
        <taxon>Pseudomonadati</taxon>
        <taxon>Pseudomonadota</taxon>
        <taxon>Gammaproteobacteria</taxon>
        <taxon>Cellvibrionales</taxon>
        <taxon>Microbulbiferaceae</taxon>
        <taxon>Microbulbifer</taxon>
    </lineage>
</organism>
<accession>A0ABV4NYM1</accession>
<dbReference type="EMBL" id="JBGMEK010000012">
    <property type="protein sequence ID" value="MFA0810834.1"/>
    <property type="molecule type" value="Genomic_DNA"/>
</dbReference>
<reference evidence="2 3" key="1">
    <citation type="submission" date="2024-08" db="EMBL/GenBank/DDBJ databases">
        <authorList>
            <person name="Ishaq N."/>
        </authorList>
    </citation>
    <scope>NUCLEOTIDE SEQUENCE [LARGE SCALE GENOMIC DNA]</scope>
    <source>
        <strain evidence="2 3">DSM 18651</strain>
    </source>
</reference>
<dbReference type="InterPro" id="IPR007684">
    <property type="entry name" value="Znf_Ogr/Delta"/>
</dbReference>
<dbReference type="Proteomes" id="UP001569428">
    <property type="component" value="Unassembled WGS sequence"/>
</dbReference>
<dbReference type="RefSeq" id="WP_371838406.1">
    <property type="nucleotide sequence ID" value="NZ_JBGMEK010000012.1"/>
</dbReference>
<keyword evidence="3" id="KW-1185">Reference proteome</keyword>
<evidence type="ECO:0000313" key="2">
    <source>
        <dbReference type="EMBL" id="MFA0810834.1"/>
    </source>
</evidence>
<protein>
    <submittedName>
        <fullName evidence="2">Ogr/Delta-like zinc finger family protein</fullName>
    </submittedName>
</protein>
<sequence length="96" mass="10588">MNAGFIDGGGKEMQINCFKCGSKSVITSRNEIDPKLSQLYCACKNVEHCGHTFVMDLSFRHSVSPSAQDRRALLIDLLKAIPSSEREKLLQLADAC</sequence>